<keyword evidence="5" id="KW-1185">Reference proteome</keyword>
<accession>A0A1C7MEZ6</accession>
<dbReference type="InterPro" id="IPR011009">
    <property type="entry name" value="Kinase-like_dom_sf"/>
</dbReference>
<evidence type="ECO:0000313" key="5">
    <source>
        <dbReference type="Proteomes" id="UP000092993"/>
    </source>
</evidence>
<dbReference type="Proteomes" id="UP000092993">
    <property type="component" value="Unassembled WGS sequence"/>
</dbReference>
<evidence type="ECO:0000313" key="4">
    <source>
        <dbReference type="EMBL" id="OBZ73584.1"/>
    </source>
</evidence>
<name>A0A1C7MEZ6_GRIFR</name>
<dbReference type="SUPFAM" id="SSF56112">
    <property type="entry name" value="Protein kinase-like (PK-like)"/>
    <property type="match status" value="1"/>
</dbReference>
<dbReference type="Gene3D" id="1.10.510.10">
    <property type="entry name" value="Transferase(Phosphotransferase) domain 1"/>
    <property type="match status" value="1"/>
</dbReference>
<keyword evidence="4" id="KW-0808">Transferase</keyword>
<evidence type="ECO:0000256" key="2">
    <source>
        <dbReference type="ARBA" id="ARBA00022840"/>
    </source>
</evidence>
<dbReference type="PANTHER" id="PTHR24346">
    <property type="entry name" value="MAP/MICROTUBULE AFFINITY-REGULATING KINASE"/>
    <property type="match status" value="1"/>
</dbReference>
<sequence>MAPSPLYGWPEQSMMVMNLLPVVLVHDVLGSLRDTKPPTLAPKQVRQLCHQIVQGVSFLHSHGVVHGDLHAGNIGICLPNLDEHSEDDILDYFGHPEIHLVLPCQPPAQPESLPLYQVPSIELGYYYKQKDASFTKSPLSVEIMDLGNAALAGEDSRPSCTAPAVCAPEIMFNLVTTSVNSPSTFESDIWSLACTLYEIVRGSSLFHWARHNDALLEKMAKLCGELLPEWREHIPDVANTISTEGADTEWEMLVSHPTKDWTAADVAEFVALLRSILDNAHSPSPTCDMKVNPLFFVPFFIACVHVSAGLIPVPNQAFLKLVSQKWANNVRWKHEASFQLQYDWNDLTSIPSDFWERAMNLGDRVRKYAGDRLNDYSNTPFAGRIEQFKVTVDETIAYTARMKDEMHSTYGVNLEAFTIDLEKLLQTLQRDMEVAFPPPGEAPHHEQRADRVSAALMKLEEGIVHLGAKYGMPEEQMRMHLDNLRPHIEHLLVMTGDLAEQHPVLLEVLLFSASIMIIPESWFLRPFLGAFGFGPYGPVKGN</sequence>
<organism evidence="4 5">
    <name type="scientific">Grifola frondosa</name>
    <name type="common">Maitake</name>
    <name type="synonym">Polyporus frondosus</name>
    <dbReference type="NCBI Taxonomy" id="5627"/>
    <lineage>
        <taxon>Eukaryota</taxon>
        <taxon>Fungi</taxon>
        <taxon>Dikarya</taxon>
        <taxon>Basidiomycota</taxon>
        <taxon>Agaricomycotina</taxon>
        <taxon>Agaricomycetes</taxon>
        <taxon>Polyporales</taxon>
        <taxon>Grifolaceae</taxon>
        <taxon>Grifola</taxon>
    </lineage>
</organism>
<dbReference type="Pfam" id="PF07714">
    <property type="entry name" value="PK_Tyr_Ser-Thr"/>
    <property type="match status" value="1"/>
</dbReference>
<dbReference type="AlphaFoldDB" id="A0A1C7MEZ6"/>
<dbReference type="GO" id="GO:0004674">
    <property type="term" value="F:protein serine/threonine kinase activity"/>
    <property type="evidence" value="ECO:0007669"/>
    <property type="project" value="TreeGrafter"/>
</dbReference>
<comment type="caution">
    <text evidence="4">The sequence shown here is derived from an EMBL/GenBank/DDBJ whole genome shotgun (WGS) entry which is preliminary data.</text>
</comment>
<evidence type="ECO:0000256" key="1">
    <source>
        <dbReference type="ARBA" id="ARBA00022741"/>
    </source>
</evidence>
<evidence type="ECO:0000259" key="3">
    <source>
        <dbReference type="PROSITE" id="PS50011"/>
    </source>
</evidence>
<keyword evidence="4" id="KW-0418">Kinase</keyword>
<dbReference type="OrthoDB" id="440424at2759"/>
<dbReference type="PROSITE" id="PS50011">
    <property type="entry name" value="PROTEIN_KINASE_DOM"/>
    <property type="match status" value="1"/>
</dbReference>
<feature type="domain" description="Protein kinase" evidence="3">
    <location>
        <begin position="1"/>
        <end position="273"/>
    </location>
</feature>
<keyword evidence="2" id="KW-0067">ATP-binding</keyword>
<dbReference type="GO" id="GO:0005524">
    <property type="term" value="F:ATP binding"/>
    <property type="evidence" value="ECO:0007669"/>
    <property type="project" value="UniProtKB-KW"/>
</dbReference>
<protein>
    <submittedName>
        <fullName evidence="4">Dual specificity protein kinase KNS1</fullName>
    </submittedName>
</protein>
<dbReference type="InterPro" id="IPR000719">
    <property type="entry name" value="Prot_kinase_dom"/>
</dbReference>
<dbReference type="PANTHER" id="PTHR24346:SF30">
    <property type="entry name" value="MATERNAL EMBRYONIC LEUCINE ZIPPER KINASE"/>
    <property type="match status" value="1"/>
</dbReference>
<gene>
    <name evidence="4" type="primary">KNS1</name>
    <name evidence="4" type="ORF">A0H81_06340</name>
</gene>
<reference evidence="4 5" key="1">
    <citation type="submission" date="2016-03" db="EMBL/GenBank/DDBJ databases">
        <title>Whole genome sequencing of Grifola frondosa 9006-11.</title>
        <authorList>
            <person name="Min B."/>
            <person name="Park H."/>
            <person name="Kim J.-G."/>
            <person name="Cho H."/>
            <person name="Oh Y.-L."/>
            <person name="Kong W.-S."/>
            <person name="Choi I.-G."/>
        </authorList>
    </citation>
    <scope>NUCLEOTIDE SEQUENCE [LARGE SCALE GENOMIC DNA]</scope>
    <source>
        <strain evidence="4 5">9006-11</strain>
    </source>
</reference>
<dbReference type="GO" id="GO:0035556">
    <property type="term" value="P:intracellular signal transduction"/>
    <property type="evidence" value="ECO:0007669"/>
    <property type="project" value="TreeGrafter"/>
</dbReference>
<dbReference type="EMBL" id="LUGG01000006">
    <property type="protein sequence ID" value="OBZ73584.1"/>
    <property type="molecule type" value="Genomic_DNA"/>
</dbReference>
<proteinExistence type="predicted"/>
<dbReference type="GO" id="GO:0005737">
    <property type="term" value="C:cytoplasm"/>
    <property type="evidence" value="ECO:0007669"/>
    <property type="project" value="TreeGrafter"/>
</dbReference>
<keyword evidence="1" id="KW-0547">Nucleotide-binding</keyword>
<dbReference type="STRING" id="5627.A0A1C7MEZ6"/>
<dbReference type="SMART" id="SM00220">
    <property type="entry name" value="S_TKc"/>
    <property type="match status" value="1"/>
</dbReference>
<dbReference type="InterPro" id="IPR001245">
    <property type="entry name" value="Ser-Thr/Tyr_kinase_cat_dom"/>
</dbReference>